<evidence type="ECO:0000256" key="3">
    <source>
        <dbReference type="ARBA" id="ARBA00022658"/>
    </source>
</evidence>
<feature type="domain" description="UDENN" evidence="5">
    <location>
        <begin position="1"/>
        <end position="359"/>
    </location>
</feature>
<evidence type="ECO:0000259" key="5">
    <source>
        <dbReference type="PROSITE" id="PS50211"/>
    </source>
</evidence>
<dbReference type="GO" id="GO:0005085">
    <property type="term" value="F:guanyl-nucleotide exchange factor activity"/>
    <property type="evidence" value="ECO:0007669"/>
    <property type="project" value="UniProtKB-KW"/>
</dbReference>
<accession>A0AAV4VQ71</accession>
<dbReference type="InterPro" id="IPR042431">
    <property type="entry name" value="FAM45"/>
</dbReference>
<keyword evidence="4" id="KW-0967">Endosome</keyword>
<evidence type="ECO:0000256" key="4">
    <source>
        <dbReference type="ARBA" id="ARBA00022753"/>
    </source>
</evidence>
<organism evidence="6 7">
    <name type="scientific">Caerostris darwini</name>
    <dbReference type="NCBI Taxonomy" id="1538125"/>
    <lineage>
        <taxon>Eukaryota</taxon>
        <taxon>Metazoa</taxon>
        <taxon>Ecdysozoa</taxon>
        <taxon>Arthropoda</taxon>
        <taxon>Chelicerata</taxon>
        <taxon>Arachnida</taxon>
        <taxon>Araneae</taxon>
        <taxon>Araneomorphae</taxon>
        <taxon>Entelegynae</taxon>
        <taxon>Araneoidea</taxon>
        <taxon>Araneidae</taxon>
        <taxon>Caerostris</taxon>
    </lineage>
</organism>
<dbReference type="GO" id="GO:0015031">
    <property type="term" value="P:protein transport"/>
    <property type="evidence" value="ECO:0007669"/>
    <property type="project" value="TreeGrafter"/>
</dbReference>
<name>A0AAV4VQ71_9ARAC</name>
<evidence type="ECO:0000313" key="6">
    <source>
        <dbReference type="EMBL" id="GIY72621.1"/>
    </source>
</evidence>
<dbReference type="EMBL" id="BPLQ01013508">
    <property type="protein sequence ID" value="GIY72621.1"/>
    <property type="molecule type" value="Genomic_DNA"/>
</dbReference>
<dbReference type="GO" id="GO:0031267">
    <property type="term" value="F:small GTPase binding"/>
    <property type="evidence" value="ECO:0007669"/>
    <property type="project" value="TreeGrafter"/>
</dbReference>
<dbReference type="GO" id="GO:2000641">
    <property type="term" value="P:regulation of early endosome to late endosome transport"/>
    <property type="evidence" value="ECO:0007669"/>
    <property type="project" value="TreeGrafter"/>
</dbReference>
<keyword evidence="7" id="KW-1185">Reference proteome</keyword>
<protein>
    <submittedName>
        <fullName evidence="6">DENN domain-containing protein 10</fullName>
    </submittedName>
</protein>
<dbReference type="Proteomes" id="UP001054837">
    <property type="component" value="Unassembled WGS sequence"/>
</dbReference>
<evidence type="ECO:0000256" key="1">
    <source>
        <dbReference type="ARBA" id="ARBA00004603"/>
    </source>
</evidence>
<comment type="similarity">
    <text evidence="2">Belongs to the DENND10 family.</text>
</comment>
<sequence>MAGKFDLLATGIIEKDVNNDVLWTWCYPSIPSEYKTYIVNKCGLENDLGLDHSHHSASFYYYHHNYYWFYLHQTDVIEVRSLPKVKQFVLVLQTRDFNPEKYENLSQILSKAYSETGNPANVLQLYLSVFVKGTCCTEDNGTFMINTFDTCNIFSTVPAKDVVNMFGLETILIFTALLLRKRIIVYHHQMDSLLSFVRTLPAFMWHRQHSIFIYPYMQLTDIDISELLAQPAYVAGFQDAAVEGKTELYDVFVNLPAVEITVAAHAKEMFIMTKTHKDIAVFMTRKAQIPSMTDKLFIKEVANKTNELLKGLQNLAVKDESGQDVIKLSELKENKITPALINFLKNLAESEGYPYILQS</sequence>
<reference evidence="6 7" key="1">
    <citation type="submission" date="2021-06" db="EMBL/GenBank/DDBJ databases">
        <title>Caerostris darwini draft genome.</title>
        <authorList>
            <person name="Kono N."/>
            <person name="Arakawa K."/>
        </authorList>
    </citation>
    <scope>NUCLEOTIDE SEQUENCE [LARGE SCALE GENOMIC DNA]</scope>
</reference>
<dbReference type="PROSITE" id="PS50211">
    <property type="entry name" value="DENN"/>
    <property type="match status" value="1"/>
</dbReference>
<proteinExistence type="inferred from homology"/>
<dbReference type="GO" id="GO:0005770">
    <property type="term" value="C:late endosome"/>
    <property type="evidence" value="ECO:0007669"/>
    <property type="project" value="UniProtKB-SubCell"/>
</dbReference>
<dbReference type="Pfam" id="PF08616">
    <property type="entry name" value="SPA"/>
    <property type="match status" value="1"/>
</dbReference>
<dbReference type="PANTHER" id="PTHR28544">
    <property type="entry name" value="PROTEIN FAM45A-RELATED"/>
    <property type="match status" value="1"/>
</dbReference>
<keyword evidence="3" id="KW-0344">Guanine-nucleotide releasing factor</keyword>
<comment type="caution">
    <text evidence="6">The sequence shown here is derived from an EMBL/GenBank/DDBJ whole genome shotgun (WGS) entry which is preliminary data.</text>
</comment>
<comment type="subcellular location">
    <subcellularLocation>
        <location evidence="1">Late endosome</location>
    </subcellularLocation>
</comment>
<evidence type="ECO:0000313" key="7">
    <source>
        <dbReference type="Proteomes" id="UP001054837"/>
    </source>
</evidence>
<dbReference type="PANTHER" id="PTHR28544:SF1">
    <property type="entry name" value="DENN DOMAIN-CONTAINING PROTEIN 10-RELATED"/>
    <property type="match status" value="1"/>
</dbReference>
<gene>
    <name evidence="6" type="primary">dennd10</name>
    <name evidence="6" type="ORF">CDAR_215621</name>
</gene>
<evidence type="ECO:0000256" key="2">
    <source>
        <dbReference type="ARBA" id="ARBA00008641"/>
    </source>
</evidence>
<dbReference type="AlphaFoldDB" id="A0AAV4VQ71"/>
<dbReference type="InterPro" id="IPR037516">
    <property type="entry name" value="Tripartite_DENN"/>
</dbReference>